<dbReference type="Proteomes" id="UP001420932">
    <property type="component" value="Unassembled WGS sequence"/>
</dbReference>
<proteinExistence type="predicted"/>
<reference evidence="2 3" key="1">
    <citation type="submission" date="2024-01" db="EMBL/GenBank/DDBJ databases">
        <title>Genome assemblies of Stephania.</title>
        <authorList>
            <person name="Yang L."/>
        </authorList>
    </citation>
    <scope>NUCLEOTIDE SEQUENCE [LARGE SCALE GENOMIC DNA]</scope>
    <source>
        <strain evidence="2">YNDBR</strain>
        <tissue evidence="2">Leaf</tissue>
    </source>
</reference>
<keyword evidence="3" id="KW-1185">Reference proteome</keyword>
<dbReference type="AlphaFoldDB" id="A0AAP0JZR3"/>
<sequence>MVELRVEPFDPNLSLSWEVRNVHRRLDGMSQMITSHDQQLQEILRLLRAQATASPSMSAAPVTQIGSAPTVHDPPAAPPAQAGPAMAEETCSGRDSTSYT</sequence>
<comment type="caution">
    <text evidence="2">The sequence shown here is derived from an EMBL/GenBank/DDBJ whole genome shotgun (WGS) entry which is preliminary data.</text>
</comment>
<accession>A0AAP0JZR3</accession>
<evidence type="ECO:0000313" key="3">
    <source>
        <dbReference type="Proteomes" id="UP001420932"/>
    </source>
</evidence>
<evidence type="ECO:0000313" key="2">
    <source>
        <dbReference type="EMBL" id="KAK9143101.1"/>
    </source>
</evidence>
<dbReference type="EMBL" id="JBBNAF010000005">
    <property type="protein sequence ID" value="KAK9143101.1"/>
    <property type="molecule type" value="Genomic_DNA"/>
</dbReference>
<gene>
    <name evidence="2" type="ORF">Syun_012501</name>
</gene>
<evidence type="ECO:0000256" key="1">
    <source>
        <dbReference type="SAM" id="MobiDB-lite"/>
    </source>
</evidence>
<feature type="region of interest" description="Disordered" evidence="1">
    <location>
        <begin position="51"/>
        <end position="100"/>
    </location>
</feature>
<protein>
    <submittedName>
        <fullName evidence="2">Uncharacterized protein</fullName>
    </submittedName>
</protein>
<organism evidence="2 3">
    <name type="scientific">Stephania yunnanensis</name>
    <dbReference type="NCBI Taxonomy" id="152371"/>
    <lineage>
        <taxon>Eukaryota</taxon>
        <taxon>Viridiplantae</taxon>
        <taxon>Streptophyta</taxon>
        <taxon>Embryophyta</taxon>
        <taxon>Tracheophyta</taxon>
        <taxon>Spermatophyta</taxon>
        <taxon>Magnoliopsida</taxon>
        <taxon>Ranunculales</taxon>
        <taxon>Menispermaceae</taxon>
        <taxon>Menispermoideae</taxon>
        <taxon>Cissampelideae</taxon>
        <taxon>Stephania</taxon>
    </lineage>
</organism>
<name>A0AAP0JZR3_9MAGN</name>